<accession>A0A6A5Q998</accession>
<protein>
    <submittedName>
        <fullName evidence="2">Uncharacterized protein</fullName>
    </submittedName>
</protein>
<evidence type="ECO:0000313" key="2">
    <source>
        <dbReference type="EMBL" id="KAF1911995.1"/>
    </source>
</evidence>
<reference evidence="2" key="1">
    <citation type="journal article" date="2020" name="Stud. Mycol.">
        <title>101 Dothideomycetes genomes: a test case for predicting lifestyles and emergence of pathogens.</title>
        <authorList>
            <person name="Haridas S."/>
            <person name="Albert R."/>
            <person name="Binder M."/>
            <person name="Bloem J."/>
            <person name="Labutti K."/>
            <person name="Salamov A."/>
            <person name="Andreopoulos B."/>
            <person name="Baker S."/>
            <person name="Barry K."/>
            <person name="Bills G."/>
            <person name="Bluhm B."/>
            <person name="Cannon C."/>
            <person name="Castanera R."/>
            <person name="Culley D."/>
            <person name="Daum C."/>
            <person name="Ezra D."/>
            <person name="Gonzalez J."/>
            <person name="Henrissat B."/>
            <person name="Kuo A."/>
            <person name="Liang C."/>
            <person name="Lipzen A."/>
            <person name="Lutzoni F."/>
            <person name="Magnuson J."/>
            <person name="Mondo S."/>
            <person name="Nolan M."/>
            <person name="Ohm R."/>
            <person name="Pangilinan J."/>
            <person name="Park H.-J."/>
            <person name="Ramirez L."/>
            <person name="Alfaro M."/>
            <person name="Sun H."/>
            <person name="Tritt A."/>
            <person name="Yoshinaga Y."/>
            <person name="Zwiers L.-H."/>
            <person name="Turgeon B."/>
            <person name="Goodwin S."/>
            <person name="Spatafora J."/>
            <person name="Crous P."/>
            <person name="Grigoriev I."/>
        </authorList>
    </citation>
    <scope>NUCLEOTIDE SEQUENCE</scope>
    <source>
        <strain evidence="2">HMLAC05119</strain>
    </source>
</reference>
<feature type="compositionally biased region" description="Low complexity" evidence="1">
    <location>
        <begin position="42"/>
        <end position="53"/>
    </location>
</feature>
<gene>
    <name evidence="2" type="ORF">BDU57DRAFT_532926</name>
</gene>
<dbReference type="Proteomes" id="UP000800096">
    <property type="component" value="Unassembled WGS sequence"/>
</dbReference>
<proteinExistence type="predicted"/>
<evidence type="ECO:0000256" key="1">
    <source>
        <dbReference type="SAM" id="MobiDB-lite"/>
    </source>
</evidence>
<feature type="region of interest" description="Disordered" evidence="1">
    <location>
        <begin position="38"/>
        <end position="98"/>
    </location>
</feature>
<feature type="region of interest" description="Disordered" evidence="1">
    <location>
        <begin position="139"/>
        <end position="159"/>
    </location>
</feature>
<keyword evidence="3" id="KW-1185">Reference proteome</keyword>
<sequence>MAPSTHAHNVTTRRRCSSTISKLVELGLLAALHHENTTPNIRSSSSPCHLSPSRRIREETRTASTVVTRVGTTKRGRTDEDDSAVSNSTSPKRVCIDRVTEPKKRRSKANIPYWPRQVADSAETAALLRRARRDYEPFLGTKTPCRGPRVRTSVMPDGDLAPDGTETVRLVPCGCLYEMKGMWIDSEWERKAYRQEGKKAHQARWIQPRSFGHHKLVFMSMFKLLFGYFTTEILLNTNGARLAAVDNICQHENRFNTRMGMSRS</sequence>
<organism evidence="2 3">
    <name type="scientific">Ampelomyces quisqualis</name>
    <name type="common">Powdery mildew agent</name>
    <dbReference type="NCBI Taxonomy" id="50730"/>
    <lineage>
        <taxon>Eukaryota</taxon>
        <taxon>Fungi</taxon>
        <taxon>Dikarya</taxon>
        <taxon>Ascomycota</taxon>
        <taxon>Pezizomycotina</taxon>
        <taxon>Dothideomycetes</taxon>
        <taxon>Pleosporomycetidae</taxon>
        <taxon>Pleosporales</taxon>
        <taxon>Pleosporineae</taxon>
        <taxon>Phaeosphaeriaceae</taxon>
        <taxon>Ampelomyces</taxon>
    </lineage>
</organism>
<dbReference type="EMBL" id="ML979141">
    <property type="protein sequence ID" value="KAF1911995.1"/>
    <property type="molecule type" value="Genomic_DNA"/>
</dbReference>
<name>A0A6A5Q998_AMPQU</name>
<evidence type="ECO:0000313" key="3">
    <source>
        <dbReference type="Proteomes" id="UP000800096"/>
    </source>
</evidence>
<dbReference type="AlphaFoldDB" id="A0A6A5Q998"/>